<evidence type="ECO:0000313" key="3">
    <source>
        <dbReference type="Proteomes" id="UP001178281"/>
    </source>
</evidence>
<accession>A0AA90SH07</accession>
<feature type="domain" description="DUF559" evidence="1">
    <location>
        <begin position="218"/>
        <end position="281"/>
    </location>
</feature>
<comment type="caution">
    <text evidence="2">The sequence shown here is derived from an EMBL/GenBank/DDBJ whole genome shotgun (WGS) entry which is preliminary data.</text>
</comment>
<sequence>MGDLLRPFRSGEAIAEGMLTRRELRRHYVAVYPGVYLHAGVSLTARLRAECAWLWSERRGTIAGPSAAAAHHAKWIGGAAPAHLVHRNFRPPELLRTHADELLRGETMFYGDIRTTTVARTGFDLARWCDTDEAVRHIDALLNANPHVDKAEILEIAQRHPRARGLRGVAGVVDLVDGGADSPPETATRLLLVRSGFPRPVTRYQVFEPGYGLVARLDLAYPELRLAIEYDGDHHWLDRRQRAHDIDRYDRLDRLGWRVVRVSAELLGDRPHEVLARIEREFTARGLVVSRRRPVESARSDASRTECVTERRFDG</sequence>
<dbReference type="RefSeq" id="WP_305111220.1">
    <property type="nucleotide sequence ID" value="NZ_JAUTIX010000003.1"/>
</dbReference>
<dbReference type="InterPro" id="IPR007569">
    <property type="entry name" value="DUF559"/>
</dbReference>
<dbReference type="InterPro" id="IPR011335">
    <property type="entry name" value="Restrct_endonuc-II-like"/>
</dbReference>
<dbReference type="Pfam" id="PF04480">
    <property type="entry name" value="DUF559"/>
    <property type="match status" value="1"/>
</dbReference>
<dbReference type="Proteomes" id="UP001178281">
    <property type="component" value="Unassembled WGS sequence"/>
</dbReference>
<dbReference type="EMBL" id="JAUTIX010000003">
    <property type="protein sequence ID" value="MDP0398304.1"/>
    <property type="molecule type" value="Genomic_DNA"/>
</dbReference>
<organism evidence="2 3">
    <name type="scientific">Tsukamurella strandjordii</name>
    <dbReference type="NCBI Taxonomy" id="147577"/>
    <lineage>
        <taxon>Bacteria</taxon>
        <taxon>Bacillati</taxon>
        <taxon>Actinomycetota</taxon>
        <taxon>Actinomycetes</taxon>
        <taxon>Mycobacteriales</taxon>
        <taxon>Tsukamurellaceae</taxon>
        <taxon>Tsukamurella</taxon>
    </lineage>
</organism>
<keyword evidence="3" id="KW-1185">Reference proteome</keyword>
<evidence type="ECO:0000313" key="2">
    <source>
        <dbReference type="EMBL" id="MDP0398304.1"/>
    </source>
</evidence>
<reference evidence="2" key="1">
    <citation type="submission" date="2023-08" db="EMBL/GenBank/DDBJ databases">
        <title>The draft genome of Tsukamurella strandjordii strain 050030.</title>
        <authorList>
            <person name="Zhao F."/>
            <person name="Feng Y."/>
            <person name="Zong Z."/>
        </authorList>
    </citation>
    <scope>NUCLEOTIDE SEQUENCE</scope>
    <source>
        <strain evidence="2">050030</strain>
    </source>
</reference>
<dbReference type="AlphaFoldDB" id="A0AA90SH07"/>
<protein>
    <submittedName>
        <fullName evidence="2">DUF559 domain-containing protein</fullName>
    </submittedName>
</protein>
<gene>
    <name evidence="2" type="ORF">Q7X28_10240</name>
</gene>
<dbReference type="Gene3D" id="3.40.960.10">
    <property type="entry name" value="VSR Endonuclease"/>
    <property type="match status" value="1"/>
</dbReference>
<evidence type="ECO:0000259" key="1">
    <source>
        <dbReference type="Pfam" id="PF04480"/>
    </source>
</evidence>
<proteinExistence type="predicted"/>
<dbReference type="SUPFAM" id="SSF52980">
    <property type="entry name" value="Restriction endonuclease-like"/>
    <property type="match status" value="1"/>
</dbReference>
<name>A0AA90SH07_9ACTN</name>